<evidence type="ECO:0000313" key="3">
    <source>
        <dbReference type="EMBL" id="AXJ01958.1"/>
    </source>
</evidence>
<evidence type="ECO:0000313" key="4">
    <source>
        <dbReference type="Proteomes" id="UP000254808"/>
    </source>
</evidence>
<feature type="domain" description="UDP-N-acetylglucosamine 2-epimerase" evidence="2">
    <location>
        <begin position="26"/>
        <end position="357"/>
    </location>
</feature>
<name>A0A345UNA6_9BACT</name>
<dbReference type="CDD" id="cd03786">
    <property type="entry name" value="GTB_UDP-GlcNAc_2-Epimerase"/>
    <property type="match status" value="1"/>
</dbReference>
<dbReference type="InterPro" id="IPR003331">
    <property type="entry name" value="UDP_GlcNAc_Epimerase_2_dom"/>
</dbReference>
<reference evidence="3 4" key="1">
    <citation type="submission" date="2018-03" db="EMBL/GenBank/DDBJ databases">
        <title>Phenotypic and genomic properties of Cyclonatronum proteinivorum gen. nov., sp. nov., a haloalkaliphilic bacteroidete from soda lakes possessing Na+-translocating rhodopsin.</title>
        <authorList>
            <person name="Toshchakov S.V."/>
            <person name="Korzhenkov A."/>
            <person name="Samarov N.I."/>
            <person name="Kublanov I.V."/>
            <person name="Muntyan M.S."/>
            <person name="Sorokin D.Y."/>
        </authorList>
    </citation>
    <scope>NUCLEOTIDE SEQUENCE [LARGE SCALE GENOMIC DNA]</scope>
    <source>
        <strain evidence="3 4">Omega</strain>
    </source>
</reference>
<dbReference type="Gene3D" id="3.40.50.2000">
    <property type="entry name" value="Glycogen Phosphorylase B"/>
    <property type="match status" value="2"/>
</dbReference>
<dbReference type="AlphaFoldDB" id="A0A345UNA6"/>
<proteinExistence type="inferred from homology"/>
<organism evidence="3 4">
    <name type="scientific">Cyclonatronum proteinivorum</name>
    <dbReference type="NCBI Taxonomy" id="1457365"/>
    <lineage>
        <taxon>Bacteria</taxon>
        <taxon>Pseudomonadati</taxon>
        <taxon>Balneolota</taxon>
        <taxon>Balneolia</taxon>
        <taxon>Balneolales</taxon>
        <taxon>Cyclonatronaceae</taxon>
        <taxon>Cyclonatronum</taxon>
    </lineage>
</organism>
<dbReference type="OrthoDB" id="9803238at2"/>
<dbReference type="GO" id="GO:0016853">
    <property type="term" value="F:isomerase activity"/>
    <property type="evidence" value="ECO:0007669"/>
    <property type="project" value="UniProtKB-KW"/>
</dbReference>
<protein>
    <submittedName>
        <fullName evidence="3">UDP-GlcNAc3NAcA epimerase</fullName>
    </submittedName>
</protein>
<dbReference type="KEGG" id="cprv:CYPRO_2717"/>
<dbReference type="SUPFAM" id="SSF53756">
    <property type="entry name" value="UDP-Glycosyltransferase/glycogen phosphorylase"/>
    <property type="match status" value="1"/>
</dbReference>
<dbReference type="PANTHER" id="PTHR43174:SF1">
    <property type="entry name" value="UDP-N-ACETYLGLUCOSAMINE 2-EPIMERASE"/>
    <property type="match status" value="1"/>
</dbReference>
<dbReference type="InterPro" id="IPR029767">
    <property type="entry name" value="WecB-like"/>
</dbReference>
<dbReference type="Pfam" id="PF02350">
    <property type="entry name" value="Epimerase_2"/>
    <property type="match status" value="1"/>
</dbReference>
<dbReference type="NCBIfam" id="TIGR00236">
    <property type="entry name" value="wecB"/>
    <property type="match status" value="1"/>
</dbReference>
<dbReference type="EMBL" id="CP027806">
    <property type="protein sequence ID" value="AXJ01958.1"/>
    <property type="molecule type" value="Genomic_DNA"/>
</dbReference>
<dbReference type="PANTHER" id="PTHR43174">
    <property type="entry name" value="UDP-N-ACETYLGLUCOSAMINE 2-EPIMERASE"/>
    <property type="match status" value="1"/>
</dbReference>
<keyword evidence="1" id="KW-0413">Isomerase</keyword>
<evidence type="ECO:0000259" key="2">
    <source>
        <dbReference type="Pfam" id="PF02350"/>
    </source>
</evidence>
<dbReference type="RefSeq" id="WP_114985098.1">
    <property type="nucleotide sequence ID" value="NZ_CP027806.1"/>
</dbReference>
<accession>A0A345UNA6</accession>
<keyword evidence="4" id="KW-1185">Reference proteome</keyword>
<comment type="similarity">
    <text evidence="1">Belongs to the UDP-N-acetylglucosamine 2-epimerase family.</text>
</comment>
<evidence type="ECO:0000256" key="1">
    <source>
        <dbReference type="RuleBase" id="RU003513"/>
    </source>
</evidence>
<dbReference type="Proteomes" id="UP000254808">
    <property type="component" value="Chromosome"/>
</dbReference>
<gene>
    <name evidence="3" type="ORF">CYPRO_2717</name>
</gene>
<sequence>MKSIVTVTGARPQFVKASVVSRALKASGIPELLVHTGQHYDAAMSSVFFEELGLPEPAFNFGVGSGPHGAQTAEILRKTEALLLERLDQTAALMVYGDTNSTLAATLAAAKLHVPVIHVEAGLRSFNREMPEEVNRVLTDQLSSLLFCSSETGAVHLRNEGITAGVHISGDVMQDAVRIFSGIANQKGDALRLEPLDDGDSFMPPKKAALLTVHRPSNTDVPENMQSILEGIADFSGDVIWPVHPRNRHHISGLPTPRNLRLVKPLPYLSLLRLLSEVSIVLTDSGGLQKEAYWLRKPCITLREETEWVETLEGGWNQLTGPDASAIRSALDRAPAGPWVPLYGDGQAATYIAQTIKTHFKL</sequence>